<accession>A0A317SNR8</accession>
<dbReference type="InterPro" id="IPR029526">
    <property type="entry name" value="PGBD"/>
</dbReference>
<evidence type="ECO:0000259" key="1">
    <source>
        <dbReference type="Pfam" id="PF13843"/>
    </source>
</evidence>
<evidence type="ECO:0000313" key="3">
    <source>
        <dbReference type="Proteomes" id="UP000246991"/>
    </source>
</evidence>
<dbReference type="Proteomes" id="UP000246991">
    <property type="component" value="Unassembled WGS sequence"/>
</dbReference>
<organism evidence="2 3">
    <name type="scientific">Tuber magnatum</name>
    <name type="common">white Piedmont truffle</name>
    <dbReference type="NCBI Taxonomy" id="42249"/>
    <lineage>
        <taxon>Eukaryota</taxon>
        <taxon>Fungi</taxon>
        <taxon>Dikarya</taxon>
        <taxon>Ascomycota</taxon>
        <taxon>Pezizomycotina</taxon>
        <taxon>Pezizomycetes</taxon>
        <taxon>Pezizales</taxon>
        <taxon>Tuberaceae</taxon>
        <taxon>Tuber</taxon>
    </lineage>
</organism>
<gene>
    <name evidence="2" type="ORF">C7212DRAFT_195234</name>
</gene>
<protein>
    <recommendedName>
        <fullName evidence="1">PiggyBac transposable element-derived protein domain-containing protein</fullName>
    </recommendedName>
</protein>
<feature type="non-terminal residue" evidence="2">
    <location>
        <position position="1"/>
    </location>
</feature>
<name>A0A317SNR8_9PEZI</name>
<reference evidence="2 3" key="1">
    <citation type="submission" date="2018-03" db="EMBL/GenBank/DDBJ databases">
        <title>Genomes of Pezizomycetes fungi and the evolution of truffles.</title>
        <authorList>
            <person name="Murat C."/>
            <person name="Payen T."/>
            <person name="Noel B."/>
            <person name="Kuo A."/>
            <person name="Martin F.M."/>
        </authorList>
    </citation>
    <scope>NUCLEOTIDE SEQUENCE [LARGE SCALE GENOMIC DNA]</scope>
    <source>
        <strain evidence="2">091103-1</strain>
    </source>
</reference>
<keyword evidence="3" id="KW-1185">Reference proteome</keyword>
<dbReference type="EMBL" id="PYWC01000039">
    <property type="protein sequence ID" value="PWW76045.1"/>
    <property type="molecule type" value="Genomic_DNA"/>
</dbReference>
<dbReference type="STRING" id="42249.A0A317SNR8"/>
<feature type="domain" description="PiggyBac transposable element-derived protein" evidence="1">
    <location>
        <begin position="21"/>
        <end position="80"/>
    </location>
</feature>
<comment type="caution">
    <text evidence="2">The sequence shown here is derived from an EMBL/GenBank/DDBJ whole genome shotgun (WGS) entry which is preliminary data.</text>
</comment>
<sequence length="84" mass="9841">QDNNMVLFLTTIYDLYQLVLSKRQKPKKTSTNAVTTCKSFANHKYQKLLPIPALVDDYNQHMGRVDIPDQLCSNYLCYQKSRRN</sequence>
<dbReference type="AlphaFoldDB" id="A0A317SNR8"/>
<dbReference type="Pfam" id="PF13843">
    <property type="entry name" value="DDE_Tnp_1_7"/>
    <property type="match status" value="1"/>
</dbReference>
<dbReference type="OrthoDB" id="2431486at2759"/>
<evidence type="ECO:0000313" key="2">
    <source>
        <dbReference type="EMBL" id="PWW76045.1"/>
    </source>
</evidence>
<proteinExistence type="predicted"/>